<proteinExistence type="predicted"/>
<feature type="compositionally biased region" description="Low complexity" evidence="6">
    <location>
        <begin position="244"/>
        <end position="258"/>
    </location>
</feature>
<feature type="domain" description="Integrase catalytic" evidence="8">
    <location>
        <begin position="527"/>
        <end position="621"/>
    </location>
</feature>
<dbReference type="GO" id="GO:0003676">
    <property type="term" value="F:nucleic acid binding"/>
    <property type="evidence" value="ECO:0007669"/>
    <property type="project" value="InterPro"/>
</dbReference>
<dbReference type="Pfam" id="PF07727">
    <property type="entry name" value="RVT_2"/>
    <property type="match status" value="2"/>
</dbReference>
<feature type="region of interest" description="Disordered" evidence="6">
    <location>
        <begin position="1203"/>
        <end position="1243"/>
    </location>
</feature>
<feature type="domain" description="CCHC-type" evidence="7">
    <location>
        <begin position="42"/>
        <end position="57"/>
    </location>
</feature>
<feature type="region of interest" description="Disordered" evidence="6">
    <location>
        <begin position="1693"/>
        <end position="1713"/>
    </location>
</feature>
<dbReference type="InterPro" id="IPR025724">
    <property type="entry name" value="GAG-pre-integrase_dom"/>
</dbReference>
<evidence type="ECO:0000259" key="8">
    <source>
        <dbReference type="PROSITE" id="PS50994"/>
    </source>
</evidence>
<protein>
    <submittedName>
        <fullName evidence="9">Uncharacterized mitochondrial protein AtMg00810-like</fullName>
    </submittedName>
</protein>
<organism evidence="9">
    <name type="scientific">Tanacetum cinerariifolium</name>
    <name type="common">Dalmatian daisy</name>
    <name type="synonym">Chrysanthemum cinerariifolium</name>
    <dbReference type="NCBI Taxonomy" id="118510"/>
    <lineage>
        <taxon>Eukaryota</taxon>
        <taxon>Viridiplantae</taxon>
        <taxon>Streptophyta</taxon>
        <taxon>Embryophyta</taxon>
        <taxon>Tracheophyta</taxon>
        <taxon>Spermatophyta</taxon>
        <taxon>Magnoliopsida</taxon>
        <taxon>eudicotyledons</taxon>
        <taxon>Gunneridae</taxon>
        <taxon>Pentapetalae</taxon>
        <taxon>asterids</taxon>
        <taxon>campanulids</taxon>
        <taxon>Asterales</taxon>
        <taxon>Asteraceae</taxon>
        <taxon>Asteroideae</taxon>
        <taxon>Anthemideae</taxon>
        <taxon>Anthemidinae</taxon>
        <taxon>Tanacetum</taxon>
    </lineage>
</organism>
<dbReference type="InterPro" id="IPR012337">
    <property type="entry name" value="RNaseH-like_sf"/>
</dbReference>
<feature type="compositionally biased region" description="Pro residues" evidence="6">
    <location>
        <begin position="1213"/>
        <end position="1225"/>
    </location>
</feature>
<feature type="compositionally biased region" description="Basic and acidic residues" evidence="6">
    <location>
        <begin position="2389"/>
        <end position="2405"/>
    </location>
</feature>
<dbReference type="PROSITE" id="PS50994">
    <property type="entry name" value="INTEGRASE"/>
    <property type="match status" value="2"/>
</dbReference>
<dbReference type="GO" id="GO:0008270">
    <property type="term" value="F:zinc ion binding"/>
    <property type="evidence" value="ECO:0007669"/>
    <property type="project" value="UniProtKB-KW"/>
</dbReference>
<dbReference type="SMART" id="SM00343">
    <property type="entry name" value="ZnF_C2HC"/>
    <property type="match status" value="4"/>
</dbReference>
<feature type="region of interest" description="Disordered" evidence="6">
    <location>
        <begin position="718"/>
        <end position="746"/>
    </location>
</feature>
<feature type="compositionally biased region" description="Low complexity" evidence="6">
    <location>
        <begin position="114"/>
        <end position="131"/>
    </location>
</feature>
<dbReference type="GO" id="GO:0006508">
    <property type="term" value="P:proteolysis"/>
    <property type="evidence" value="ECO:0007669"/>
    <property type="project" value="UniProtKB-KW"/>
</dbReference>
<keyword evidence="4" id="KW-0378">Hydrolase</keyword>
<evidence type="ECO:0000256" key="2">
    <source>
        <dbReference type="ARBA" id="ARBA00022723"/>
    </source>
</evidence>
<dbReference type="SUPFAM" id="SSF53098">
    <property type="entry name" value="Ribonuclease H-like"/>
    <property type="match status" value="2"/>
</dbReference>
<accession>A0A6L2JW78</accession>
<dbReference type="InterPro" id="IPR036875">
    <property type="entry name" value="Znf_CCHC_sf"/>
</dbReference>
<dbReference type="PROSITE" id="PS50158">
    <property type="entry name" value="ZF_CCHC"/>
    <property type="match status" value="1"/>
</dbReference>
<evidence type="ECO:0000259" key="7">
    <source>
        <dbReference type="PROSITE" id="PS50158"/>
    </source>
</evidence>
<dbReference type="Pfam" id="PF00665">
    <property type="entry name" value="rve"/>
    <property type="match status" value="1"/>
</dbReference>
<dbReference type="PANTHER" id="PTHR42648">
    <property type="entry name" value="TRANSPOSASE, PUTATIVE-RELATED"/>
    <property type="match status" value="1"/>
</dbReference>
<keyword evidence="5" id="KW-0863">Zinc-finger</keyword>
<sequence>MDLRWKMAMLTMRARIFLQKTGKNLGASGLTSMGFDMSKVECYNCHRKGHFARECRSPNDSRRNGATEPHRRNVLVESSTSNALVSQCDGVGSYDCSYQAEKEPANYALMAFSSSSSSSDNESDESWPPSSLYDRFQPSDGYHAVPPPYTRTFMPPKPDLVFHIAHTDVETDHPAFIVQLSPTKPEQDLSHKNRPTTPIIEDWVSNSKDESETKALQIVPSFVQSSKQVKYLRHSVQHVKKSITTATPKPASPKSASSGKRRNRKACFVCKSLDHLIKDCGYHAKKIAQPTTRHHAHRVSITAVRPISAAMPQIKVTYPRHAKPIITKTNSSIRRHITHSLSPKTSTSPPRVTAVKAPMVSAAKGNPKGGKIFGKGKIKTGKLDFVDIYFVKELKFNLFSVSQICDKKNSVLFTETECLVLSPNFKLLDESQVLLRVPKENNMYNVNLKNIVPSGDLIYLFAKATIDESNLWHRRLGNINFKTMNKLVNGNLVRGLPTKVFENDNTCVACKKGKQHRASCKNKPISSVDQPLYRLHMDLFGPTFVKSLNKKSYCLIVTDDYSRFTWVFFLATKDETRPIFKTFITGLENQLSLRVKVIRSDNGTEFKNNDLNQFCGIKGIKREFNSLLPIPFWTKAFNTACYGQNRVLVTKPYNKTPYDLLHGRTPSFQEKFDAKTAEEEIYQQYVLFLVWSFGFINPQNNDEDAAFIDKEPEFKAKKPKSEVIISPSSSAQSRKQDDMTKKEAKGKSPVKSFIRYRDLSAELKDCSDNKINEVNAASTIVPTVGENSLNSTNTFSAAEDITCSDDEDDVGAETDFNNLETSITVSPIPTTRVHKDHLVSQIISDLYLITQTRSMTRVVNDQGGLLQMFNDDFHTCMFACFLSQEEPKRVHQALKDPCFMVYQMDVKSTFLYGTIKEEVYVCQPLGFEDPDHLDKVYKVVKALYGLHQAPRACQDKHVAEILRKFGFTEGKSASTPINTEKPLLKDPDGEDVDMHTYRANDNCDSPLLGVNTPRSDEDRLELMELTGFLLTSDEKGRFKVYAVDLQVNDVTRLQALVDKKKVVVTEAIIREALRLDDVEGVDCLPNEEIFAELARIGYEKPSTKLTFYKAFFLSQRKFLIHTILQCMSAKRTSWNEFSSSMASAVICLSSGKGFSKVETPLFEGMLVEQEVDEEGGADKNVEEVNAGDVAEGDVSAAHGEVPTVTKEPSIPSHTPPTPPPQPPQDIPLTSQVQQTPPQSPQGRMIAEMDQDDAVVLEDDKEEDKEVADAVKDVKEAKEDETEPAKVQEVVDVVTTAKLIKEVVTAVSETVTAVEAQVPAATLTVAPARVASTPSKRRKGVVIRDPESKSTTSTIIPTKIKSKDKAIDHVKIKAKEDPAVKKYQAMKRKPQTKGQVRKNMMLYLKNVVSFKMDYFKGMSYDEIHLIFEAKFNSNVAFLLKTKEQIEKDENKALQKLNKTPTERIAKRRKLDEEMHMLKSGRIKEVYMVKSWKLLELCGVWIITFTTTQLILLMERRYLITRFTLDQMLNAISLEVEEESEVSLELLRVIWRTLLKKTTFLHTRLTFSVSMDSLSPHVVSAAKLPILNPNEFDLWKMRIEQYSLMTDYSLWEVILNEDSPVPTRIIKDAKILMEAIEKRFGGNIETKKVQKTLLKQQYKNFTGKNLGANGPTSMGFDMSKVECYNCHRKGHFARKYRSPKDSRRNSAVKPQKRTVPVETSTSNVLVYQCDRVGNYEWSYQAEEEPANYALMDFSSSSSSFDNGHVETSILAATSKSASLKPASSGKIRNRKACFVCKSVDHLIKDCDYHAKKMAQPTLRNHAHRGNHKHYALLTHTNPQKHMVSTAVLPQSKPVSITVVRPVSAVVPKIKVTRPRSFQKIVTKNNSPIRRHITRSPSPKTSNSPLRVTAVKALVGNPQHALKDKGVIDNGCSRHMTENMSYLSNFKELNGGYVAFGGNPKGGKIFRKGKIKTGKLDFDDVYLVKDLKFNLFSVSETCDKKNSVLFTDTECLVLSPDFKLPDASQVLLRVHRENNMYNVNLKNIVPSGDLTCLFAKATLDESDLWHRRLGHINFKTINKLVKGNLVRGLPTKVFENDNTCVASKKGKQHRASCKTKPVSFVNQPLCRLHMDLFEPSFVKSLNKKSYYLVVTDDYSRFTWVFFLATKDETSPILKIFITGLENQLSLKEFSVPRTPQQNGIAERKNRTLIEAARTMLADLILPIPFWAEAVNIACYVQNRMLVTKPHNKTPYELYMVDAGFLVGYFVSSKAFRVFNSRTRIVQETLHVNFPKNKPNIVGSGPKWLFDIDSLTSTMNYQPVTAGNQPNPSASFQDKFNAEKTREENDQQYVLFPVWSSGSTNPQNFDGNEHNFDAKKPESEVSVSSSSSAQSMKQDDQTKKEARGKKLEDITYSDDEDDAGVEADFNNFETSITVSPIPTTRVHKDHPVTQIIGDLSLTTQTRSMTRVVKDQGFEEPDYPDKVYKVVKALYGLHQAPRAWYETLANYLLENGFQIGKIDQTLFIKRQNGDILLVQIYVDDIIFGTTNKDLCKSFKKLMKDKFQMSSMGELTFFLGLQEKQKKDGIFISQDKCVAKNLRKFRLTEGKSASTPIDTEKPLLNDPDGEDVDVHAYRSMISSSMYLTSSRPDIMFAVCACACFQVTPKASHLHAVKRIFRYLKVKPHLGLWYPKDSPFDLVAYSNSDYAGVSLDRKSTTGGCQFLGCKLISWQVNTRRSDEDRLELMELMVFLLLNDEKVKQVNDVTRLQALVDRKKVVVTEAMIREALRLDDAEGVDCLPNEEFFAELARMGYEKPSTKLTFYKAFFLSQRKFLIHTILQYMSAKRTSWNEFGSAMASAVICLSLEQQGDEEGNEDEHVKEVNAGDVADRDNSAAHGEVLTVAEEQPIPSLKPPQPPQDIPSISQGRMIVEMDQDDAVVLKDDKEKAKVDENAQDQERQAESQAKIYKIDMDHANKVLSMQEDKIEPAEVQEVVDVVTTAKLIIEVLTAASEIITAVSAIITTAEAQAPAATTATLTAAPARVAVAPKEPKPLKKKQQIEQDEQYARELQAELNKDIDWDEAIDHTKEQMEEDENKALQKINKTPAERAAKRRKLDEEVEDLKRHLEIVPNEDDDVYTEATPLARKVPVMDYQIIEMNNKP</sequence>
<feature type="compositionally biased region" description="Basic and acidic residues" evidence="6">
    <location>
        <begin position="2363"/>
        <end position="2375"/>
    </location>
</feature>
<dbReference type="InterPro" id="IPR036397">
    <property type="entry name" value="RNaseH_sf"/>
</dbReference>
<keyword evidence="2" id="KW-0479">Metal-binding</keyword>
<feature type="compositionally biased region" description="Low complexity" evidence="6">
    <location>
        <begin position="1226"/>
        <end position="1236"/>
    </location>
</feature>
<feature type="region of interest" description="Disordered" evidence="6">
    <location>
        <begin position="241"/>
        <end position="262"/>
    </location>
</feature>
<feature type="compositionally biased region" description="Basic and acidic residues" evidence="6">
    <location>
        <begin position="734"/>
        <end position="746"/>
    </location>
</feature>
<dbReference type="InterPro" id="IPR054722">
    <property type="entry name" value="PolX-like_BBD"/>
</dbReference>
<keyword evidence="3" id="KW-0064">Aspartyl protease</keyword>
<name>A0A6L2JW78_TANCI</name>
<dbReference type="InterPro" id="IPR013103">
    <property type="entry name" value="RVT_2"/>
</dbReference>
<dbReference type="PANTHER" id="PTHR42648:SF32">
    <property type="entry name" value="RIBONUCLEASE H-LIKE DOMAIN, GAG-PRE-INTEGRASE DOMAIN PROTEIN-RELATED"/>
    <property type="match status" value="1"/>
</dbReference>
<evidence type="ECO:0000256" key="5">
    <source>
        <dbReference type="PROSITE-ProRule" id="PRU00047"/>
    </source>
</evidence>
<dbReference type="Gene3D" id="4.10.60.10">
    <property type="entry name" value="Zinc finger, CCHC-type"/>
    <property type="match status" value="2"/>
</dbReference>
<dbReference type="Pfam" id="PF13976">
    <property type="entry name" value="gag_pre-integrs"/>
    <property type="match status" value="2"/>
</dbReference>
<evidence type="ECO:0000256" key="4">
    <source>
        <dbReference type="ARBA" id="ARBA00022801"/>
    </source>
</evidence>
<dbReference type="SUPFAM" id="SSF57756">
    <property type="entry name" value="Retrovirus zinc finger-like domains"/>
    <property type="match status" value="2"/>
</dbReference>
<dbReference type="InterPro" id="IPR001878">
    <property type="entry name" value="Znf_CCHC"/>
</dbReference>
<keyword evidence="5" id="KW-0862">Zinc</keyword>
<dbReference type="Gene3D" id="3.30.420.10">
    <property type="entry name" value="Ribonuclease H-like superfamily/Ribonuclease H"/>
    <property type="match status" value="3"/>
</dbReference>
<dbReference type="EMBL" id="BKCJ010001425">
    <property type="protein sequence ID" value="GEU41341.1"/>
    <property type="molecule type" value="Genomic_DNA"/>
</dbReference>
<dbReference type="Pfam" id="PF00098">
    <property type="entry name" value="zf-CCHC"/>
    <property type="match status" value="1"/>
</dbReference>
<keyword evidence="1" id="KW-0645">Protease</keyword>
<dbReference type="InterPro" id="IPR039537">
    <property type="entry name" value="Retrotran_Ty1/copia-like"/>
</dbReference>
<comment type="caution">
    <text evidence="9">The sequence shown here is derived from an EMBL/GenBank/DDBJ whole genome shotgun (WGS) entry which is preliminary data.</text>
</comment>
<dbReference type="InterPro" id="IPR043502">
    <property type="entry name" value="DNA/RNA_pol_sf"/>
</dbReference>
<dbReference type="InterPro" id="IPR001584">
    <property type="entry name" value="Integrase_cat-core"/>
</dbReference>
<evidence type="ECO:0000256" key="6">
    <source>
        <dbReference type="SAM" id="MobiDB-lite"/>
    </source>
</evidence>
<evidence type="ECO:0000313" key="9">
    <source>
        <dbReference type="EMBL" id="GEU41341.1"/>
    </source>
</evidence>
<dbReference type="GO" id="GO:0004190">
    <property type="term" value="F:aspartic-type endopeptidase activity"/>
    <property type="evidence" value="ECO:0007669"/>
    <property type="project" value="UniProtKB-KW"/>
</dbReference>
<gene>
    <name evidence="9" type="ORF">Tci_013319</name>
</gene>
<feature type="domain" description="Integrase catalytic" evidence="8">
    <location>
        <begin position="2146"/>
        <end position="2255"/>
    </location>
</feature>
<dbReference type="GO" id="GO:0015074">
    <property type="term" value="P:DNA integration"/>
    <property type="evidence" value="ECO:0007669"/>
    <property type="project" value="InterPro"/>
</dbReference>
<dbReference type="Pfam" id="PF22936">
    <property type="entry name" value="Pol_BBD"/>
    <property type="match status" value="1"/>
</dbReference>
<feature type="region of interest" description="Disordered" evidence="6">
    <location>
        <begin position="114"/>
        <end position="133"/>
    </location>
</feature>
<reference evidence="9" key="1">
    <citation type="journal article" date="2019" name="Sci. Rep.">
        <title>Draft genome of Tanacetum cinerariifolium, the natural source of mosquito coil.</title>
        <authorList>
            <person name="Yamashiro T."/>
            <person name="Shiraishi A."/>
            <person name="Satake H."/>
            <person name="Nakayama K."/>
        </authorList>
    </citation>
    <scope>NUCLEOTIDE SEQUENCE</scope>
</reference>
<dbReference type="SUPFAM" id="SSF56672">
    <property type="entry name" value="DNA/RNA polymerases"/>
    <property type="match status" value="1"/>
</dbReference>
<feature type="region of interest" description="Disordered" evidence="6">
    <location>
        <begin position="2356"/>
        <end position="2414"/>
    </location>
</feature>
<evidence type="ECO:0000256" key="3">
    <source>
        <dbReference type="ARBA" id="ARBA00022750"/>
    </source>
</evidence>
<evidence type="ECO:0000256" key="1">
    <source>
        <dbReference type="ARBA" id="ARBA00022670"/>
    </source>
</evidence>